<gene>
    <name evidence="13" type="ORF">SAMN06265174_101790</name>
</gene>
<evidence type="ECO:0000256" key="9">
    <source>
        <dbReference type="ARBA" id="ARBA00029596"/>
    </source>
</evidence>
<evidence type="ECO:0000313" key="14">
    <source>
        <dbReference type="Proteomes" id="UP000315460"/>
    </source>
</evidence>
<dbReference type="RefSeq" id="WP_244294131.1">
    <property type="nucleotide sequence ID" value="NZ_BAAAQH010000004.1"/>
</dbReference>
<comment type="cofactor">
    <cofactor evidence="2">
        <name>a divalent metal cation</name>
        <dbReference type="ChEBI" id="CHEBI:60240"/>
    </cofactor>
</comment>
<evidence type="ECO:0000256" key="4">
    <source>
        <dbReference type="ARBA" id="ARBA00011233"/>
    </source>
</evidence>
<organism evidence="13 14">
    <name type="scientific">Dietzia kunjamensis subsp. schimae</name>
    <dbReference type="NCBI Taxonomy" id="498198"/>
    <lineage>
        <taxon>Bacteria</taxon>
        <taxon>Bacillati</taxon>
        <taxon>Actinomycetota</taxon>
        <taxon>Actinomycetes</taxon>
        <taxon>Mycobacteriales</taxon>
        <taxon>Dietziaceae</taxon>
        <taxon>Dietzia</taxon>
    </lineage>
</organism>
<dbReference type="Gene3D" id="3.50.30.40">
    <property type="entry name" value="Ribonuclease E inhibitor RraA/RraA-like"/>
    <property type="match status" value="1"/>
</dbReference>
<dbReference type="InterPro" id="IPR036704">
    <property type="entry name" value="RraA/RraA-like_sf"/>
</dbReference>
<comment type="catalytic activity">
    <reaction evidence="12">
        <text>oxaloacetate + H(+) = pyruvate + CO2</text>
        <dbReference type="Rhea" id="RHEA:15641"/>
        <dbReference type="ChEBI" id="CHEBI:15361"/>
        <dbReference type="ChEBI" id="CHEBI:15378"/>
        <dbReference type="ChEBI" id="CHEBI:16452"/>
        <dbReference type="ChEBI" id="CHEBI:16526"/>
        <dbReference type="EC" id="4.1.1.112"/>
    </reaction>
</comment>
<protein>
    <recommendedName>
        <fullName evidence="7">Putative 4-hydroxy-4-methyl-2-oxoglutarate aldolase</fullName>
        <ecNumber evidence="6">4.1.1.112</ecNumber>
        <ecNumber evidence="5">4.1.3.17</ecNumber>
    </recommendedName>
    <alternativeName>
        <fullName evidence="11">Oxaloacetate decarboxylase</fullName>
    </alternativeName>
    <alternativeName>
        <fullName evidence="9">Regulator of ribonuclease activity homolog</fullName>
    </alternativeName>
    <alternativeName>
        <fullName evidence="10">RraA-like protein</fullName>
    </alternativeName>
</protein>
<sequence>MTDPHDRLTGRLDDSLFATLTRPQLDPTLLDRLRKVPDTSSAVADALDELGVGGCVPSTRLRPLLPDHAVVGQCVTLRYRRLDGDVSTNRGAGRGRVFGDRDLYGLAQPGDVAVMDCGGSTDAAVVGALSAKWARKAGVAACLVDGPVRDSASIQGEGLPVWSTGTIPQAARYRLDVAELNGPVTLSGVPVHPGDVVVADRDGVAVIPFAAAEAAVSFCERAHHEEQELVALIEDADSLEDLIAQTSGGHTPT</sequence>
<dbReference type="PANTHER" id="PTHR33254">
    <property type="entry name" value="4-HYDROXY-4-METHYL-2-OXOGLUTARATE ALDOLASE 3-RELATED"/>
    <property type="match status" value="1"/>
</dbReference>
<dbReference type="EMBL" id="FXTG01000001">
    <property type="protein sequence ID" value="SMO47286.1"/>
    <property type="molecule type" value="Genomic_DNA"/>
</dbReference>
<evidence type="ECO:0000256" key="1">
    <source>
        <dbReference type="ARBA" id="ARBA00001342"/>
    </source>
</evidence>
<evidence type="ECO:0000256" key="11">
    <source>
        <dbReference type="ARBA" id="ARBA00032305"/>
    </source>
</evidence>
<evidence type="ECO:0000256" key="7">
    <source>
        <dbReference type="ARBA" id="ARBA00016549"/>
    </source>
</evidence>
<dbReference type="PANTHER" id="PTHR33254:SF4">
    <property type="entry name" value="4-HYDROXY-4-METHYL-2-OXOGLUTARATE ALDOLASE 3-RELATED"/>
    <property type="match status" value="1"/>
</dbReference>
<evidence type="ECO:0000256" key="8">
    <source>
        <dbReference type="ARBA" id="ARBA00025046"/>
    </source>
</evidence>
<name>A0ABY1MXS8_9ACTN</name>
<reference evidence="13 14" key="1">
    <citation type="submission" date="2017-05" db="EMBL/GenBank/DDBJ databases">
        <authorList>
            <person name="Varghese N."/>
            <person name="Submissions S."/>
        </authorList>
    </citation>
    <scope>NUCLEOTIDE SEQUENCE [LARGE SCALE GENOMIC DNA]</scope>
    <source>
        <strain evidence="13 14">DSM 45139</strain>
    </source>
</reference>
<dbReference type="EC" id="4.1.3.17" evidence="5"/>
<comment type="function">
    <text evidence="8">Catalyzes the aldol cleavage of 4-hydroxy-4-methyl-2-oxoglutarate (HMG) into 2 molecules of pyruvate. Also contains a secondary oxaloacetate (OAA) decarboxylase activity due to the common pyruvate enolate transition state formed following C-C bond cleavage in the retro-aldol and decarboxylation reactions.</text>
</comment>
<comment type="catalytic activity">
    <reaction evidence="1">
        <text>4-hydroxy-4-methyl-2-oxoglutarate = 2 pyruvate</text>
        <dbReference type="Rhea" id="RHEA:22748"/>
        <dbReference type="ChEBI" id="CHEBI:15361"/>
        <dbReference type="ChEBI" id="CHEBI:58276"/>
        <dbReference type="EC" id="4.1.3.17"/>
    </reaction>
</comment>
<evidence type="ECO:0000256" key="3">
    <source>
        <dbReference type="ARBA" id="ARBA00008621"/>
    </source>
</evidence>
<evidence type="ECO:0000256" key="12">
    <source>
        <dbReference type="ARBA" id="ARBA00047973"/>
    </source>
</evidence>
<evidence type="ECO:0000256" key="5">
    <source>
        <dbReference type="ARBA" id="ARBA00012213"/>
    </source>
</evidence>
<dbReference type="EC" id="4.1.1.112" evidence="6"/>
<dbReference type="Pfam" id="PF03737">
    <property type="entry name" value="RraA-like"/>
    <property type="match status" value="1"/>
</dbReference>
<dbReference type="CDD" id="cd16841">
    <property type="entry name" value="RraA_family"/>
    <property type="match status" value="1"/>
</dbReference>
<evidence type="ECO:0000256" key="2">
    <source>
        <dbReference type="ARBA" id="ARBA00001968"/>
    </source>
</evidence>
<keyword evidence="14" id="KW-1185">Reference proteome</keyword>
<accession>A0ABY1MXS8</accession>
<dbReference type="InterPro" id="IPR005493">
    <property type="entry name" value="RraA/RraA-like"/>
</dbReference>
<proteinExistence type="inferred from homology"/>
<dbReference type="SUPFAM" id="SSF89562">
    <property type="entry name" value="RraA-like"/>
    <property type="match status" value="1"/>
</dbReference>
<comment type="subunit">
    <text evidence="4">Homotrimer.</text>
</comment>
<evidence type="ECO:0000313" key="13">
    <source>
        <dbReference type="EMBL" id="SMO47286.1"/>
    </source>
</evidence>
<comment type="caution">
    <text evidence="13">The sequence shown here is derived from an EMBL/GenBank/DDBJ whole genome shotgun (WGS) entry which is preliminary data.</text>
</comment>
<dbReference type="Proteomes" id="UP000315460">
    <property type="component" value="Unassembled WGS sequence"/>
</dbReference>
<evidence type="ECO:0000256" key="6">
    <source>
        <dbReference type="ARBA" id="ARBA00012947"/>
    </source>
</evidence>
<comment type="similarity">
    <text evidence="3">Belongs to the class II aldolase/RraA-like family.</text>
</comment>
<evidence type="ECO:0000256" key="10">
    <source>
        <dbReference type="ARBA" id="ARBA00030169"/>
    </source>
</evidence>